<proteinExistence type="predicted"/>
<gene>
    <name evidence="1" type="ORF">Anas_09853</name>
</gene>
<evidence type="ECO:0000313" key="1">
    <source>
        <dbReference type="EMBL" id="KAB7494725.1"/>
    </source>
</evidence>
<comment type="caution">
    <text evidence="1">The sequence shown here is derived from an EMBL/GenBank/DDBJ whole genome shotgun (WGS) entry which is preliminary data.</text>
</comment>
<evidence type="ECO:0000313" key="2">
    <source>
        <dbReference type="Proteomes" id="UP000326759"/>
    </source>
</evidence>
<protein>
    <submittedName>
        <fullName evidence="1">Uncharacterized protein</fullName>
    </submittedName>
</protein>
<dbReference type="Proteomes" id="UP000326759">
    <property type="component" value="Unassembled WGS sequence"/>
</dbReference>
<keyword evidence="2" id="KW-1185">Reference proteome</keyword>
<reference evidence="1 2" key="1">
    <citation type="journal article" date="2019" name="PLoS Biol.">
        <title>Sex chromosomes control vertical transmission of feminizing Wolbachia symbionts in an isopod.</title>
        <authorList>
            <person name="Becking T."/>
            <person name="Chebbi M.A."/>
            <person name="Giraud I."/>
            <person name="Moumen B."/>
            <person name="Laverre T."/>
            <person name="Caubet Y."/>
            <person name="Peccoud J."/>
            <person name="Gilbert C."/>
            <person name="Cordaux R."/>
        </authorList>
    </citation>
    <scope>NUCLEOTIDE SEQUENCE [LARGE SCALE GENOMIC DNA]</scope>
    <source>
        <strain evidence="1">ANa2</strain>
        <tissue evidence="1">Whole body excluding digestive tract and cuticle</tissue>
    </source>
</reference>
<accession>A0A5N5SKW4</accession>
<organism evidence="1 2">
    <name type="scientific">Armadillidium nasatum</name>
    <dbReference type="NCBI Taxonomy" id="96803"/>
    <lineage>
        <taxon>Eukaryota</taxon>
        <taxon>Metazoa</taxon>
        <taxon>Ecdysozoa</taxon>
        <taxon>Arthropoda</taxon>
        <taxon>Crustacea</taxon>
        <taxon>Multicrustacea</taxon>
        <taxon>Malacostraca</taxon>
        <taxon>Eumalacostraca</taxon>
        <taxon>Peracarida</taxon>
        <taxon>Isopoda</taxon>
        <taxon>Oniscidea</taxon>
        <taxon>Crinocheta</taxon>
        <taxon>Armadillidiidae</taxon>
        <taxon>Armadillidium</taxon>
    </lineage>
</organism>
<dbReference type="EMBL" id="SEYY01023644">
    <property type="protein sequence ID" value="KAB7494725.1"/>
    <property type="molecule type" value="Genomic_DNA"/>
</dbReference>
<sequence>MLVDLVDPVKELSLGFIGLLTSYLPLLRKLSPSSEPYLKVNEELSQENSAWKEFSNVFEEVISANSKWDATSFSNLSGLSLLYGSVIKCSTSVQKINSLSEK</sequence>
<dbReference type="AlphaFoldDB" id="A0A5N5SKW4"/>
<name>A0A5N5SKW4_9CRUS</name>